<gene>
    <name evidence="12" type="ORF">D9758_004092</name>
</gene>
<dbReference type="Pfam" id="PF04506">
    <property type="entry name" value="Rft-1"/>
    <property type="match status" value="1"/>
</dbReference>
<evidence type="ECO:0000256" key="5">
    <source>
        <dbReference type="ARBA" id="ARBA00022824"/>
    </source>
</evidence>
<keyword evidence="5" id="KW-0256">Endoplasmic reticulum</keyword>
<feature type="transmembrane region" description="Helical" evidence="11">
    <location>
        <begin position="225"/>
        <end position="246"/>
    </location>
</feature>
<dbReference type="GO" id="GO:0006488">
    <property type="term" value="P:dolichol-linked oligosaccharide biosynthetic process"/>
    <property type="evidence" value="ECO:0007669"/>
    <property type="project" value="InterPro"/>
</dbReference>
<accession>A0A8H5GUK6</accession>
<keyword evidence="4 11" id="KW-0812">Transmembrane</keyword>
<evidence type="ECO:0000256" key="10">
    <source>
        <dbReference type="SAM" id="MobiDB-lite"/>
    </source>
</evidence>
<dbReference type="EMBL" id="JAACJM010000009">
    <property type="protein sequence ID" value="KAF5371207.1"/>
    <property type="molecule type" value="Genomic_DNA"/>
</dbReference>
<evidence type="ECO:0000256" key="11">
    <source>
        <dbReference type="SAM" id="Phobius"/>
    </source>
</evidence>
<evidence type="ECO:0000256" key="2">
    <source>
        <dbReference type="ARBA" id="ARBA00004922"/>
    </source>
</evidence>
<comment type="subcellular location">
    <subcellularLocation>
        <location evidence="1">Endoplasmic reticulum membrane</location>
        <topology evidence="1">Multi-pass membrane protein</topology>
    </subcellularLocation>
</comment>
<dbReference type="AlphaFoldDB" id="A0A8H5GUK6"/>
<reference evidence="12 13" key="1">
    <citation type="journal article" date="2020" name="ISME J.">
        <title>Uncovering the hidden diversity of litter-decomposition mechanisms in mushroom-forming fungi.</title>
        <authorList>
            <person name="Floudas D."/>
            <person name="Bentzer J."/>
            <person name="Ahren D."/>
            <person name="Johansson T."/>
            <person name="Persson P."/>
            <person name="Tunlid A."/>
        </authorList>
    </citation>
    <scope>NUCLEOTIDE SEQUENCE [LARGE SCALE GENOMIC DNA]</scope>
    <source>
        <strain evidence="12 13">CBS 291.85</strain>
    </source>
</reference>
<keyword evidence="6 11" id="KW-1133">Transmembrane helix</keyword>
<feature type="region of interest" description="Disordered" evidence="10">
    <location>
        <begin position="352"/>
        <end position="383"/>
    </location>
</feature>
<feature type="compositionally biased region" description="Polar residues" evidence="10">
    <location>
        <begin position="355"/>
        <end position="366"/>
    </location>
</feature>
<dbReference type="PANTHER" id="PTHR13117">
    <property type="entry name" value="ENDOPLASMIC RETICULUM MULTISPAN TRANSMEMBRANE PROTEIN-RELATED"/>
    <property type="match status" value="1"/>
</dbReference>
<evidence type="ECO:0000256" key="1">
    <source>
        <dbReference type="ARBA" id="ARBA00004477"/>
    </source>
</evidence>
<name>A0A8H5GUK6_9AGAR</name>
<evidence type="ECO:0000256" key="8">
    <source>
        <dbReference type="ARBA" id="ARBA00044793"/>
    </source>
</evidence>
<evidence type="ECO:0000313" key="13">
    <source>
        <dbReference type="Proteomes" id="UP000559256"/>
    </source>
</evidence>
<evidence type="ECO:0000313" key="12">
    <source>
        <dbReference type="EMBL" id="KAF5371207.1"/>
    </source>
</evidence>
<dbReference type="GO" id="GO:0034203">
    <property type="term" value="P:glycolipid translocation"/>
    <property type="evidence" value="ECO:0007669"/>
    <property type="project" value="TreeGrafter"/>
</dbReference>
<dbReference type="Proteomes" id="UP000559256">
    <property type="component" value="Unassembled WGS sequence"/>
</dbReference>
<feature type="transmembrane region" description="Helical" evidence="11">
    <location>
        <begin position="475"/>
        <end position="493"/>
    </location>
</feature>
<dbReference type="PANTHER" id="PTHR13117:SF5">
    <property type="entry name" value="PROTEIN RFT1 HOMOLOG"/>
    <property type="match status" value="1"/>
</dbReference>
<feature type="transmembrane region" description="Helical" evidence="11">
    <location>
        <begin position="400"/>
        <end position="423"/>
    </location>
</feature>
<comment type="caution">
    <text evidence="12">The sequence shown here is derived from an EMBL/GenBank/DDBJ whole genome shotgun (WGS) entry which is preliminary data.</text>
</comment>
<feature type="transmembrane region" description="Helical" evidence="11">
    <location>
        <begin position="443"/>
        <end position="463"/>
    </location>
</feature>
<dbReference type="CDD" id="cd12148">
    <property type="entry name" value="fungal_TF_MHR"/>
    <property type="match status" value="1"/>
</dbReference>
<feature type="transmembrane region" description="Helical" evidence="11">
    <location>
        <begin position="197"/>
        <end position="213"/>
    </location>
</feature>
<dbReference type="GO" id="GO:0005789">
    <property type="term" value="C:endoplasmic reticulum membrane"/>
    <property type="evidence" value="ECO:0007669"/>
    <property type="project" value="UniProtKB-SubCell"/>
</dbReference>
<evidence type="ECO:0000256" key="3">
    <source>
        <dbReference type="ARBA" id="ARBA00010288"/>
    </source>
</evidence>
<proteinExistence type="inferred from homology"/>
<feature type="transmembrane region" description="Helical" evidence="11">
    <location>
        <begin position="158"/>
        <end position="176"/>
    </location>
</feature>
<evidence type="ECO:0000256" key="6">
    <source>
        <dbReference type="ARBA" id="ARBA00022989"/>
    </source>
</evidence>
<sequence>MTLPANVHSNPHAQQAVKSELNPVSNRDGMSSSSSSDTPLVASSISSLKSLMGLQLFTRLFTFILNQALFRLATPKAYGVAAIQFELMSSTILFLSREGVRGALLRVKGAVSAEKTGTPTQAAMNVGFIPIFIGIPLAIGTSLLYARFASAEAKEQGYFGWAVLLYGVAAVAELLAEPMHNKAMAELKTHVRVRAEGVGITCKTLLTFVVLVWDARRPHSDGNDLALVAFGLGQLAYGTCVFGMYLSHYYGSGLPNLKCSASTKSYFDRRILGLSMTMTSQSFVKHFLTEGDKLMLSWFSPLQDQGGYALAVNYGSLIARIVFQPIEETLRIFFSKNLAELTSNAGVAAPRNEETASATGVQVNSRNAKKPSPSVTGASNPDSDRTLSALRISSRALLSLLHIQIVASIFIVIFGSAYISLVLHVILPAQYLKTSAPKVLQAWIWYIPVLAINGGLEAFIASVGGKEDVNRQSRWMILFSLIYITAAVGLYTIGLGDSALVYANIINLSARILYAVRFCDTFFKNMQAPYTSGPPILDWKETLPDKAILGALLVSAFLGNCSKQSPLIWDLFRLPDGSRLDWSAPLEAIQQLAKWSETEEDSSRTVPTASPIPDDSLEQILTSEQIDYLLDIFSERYTPWLNFTLIRENHHDTDSMLDLVCCTVASRHLDDSARSTVTPRLQALTQNCCARLIFQSRNSSSLEAIQSLLILSLWAPVCGASEESRDARMLIGSAVSIAMNYRLNEACDKAFKMLIARQRGEMIDETAFEELMNKSRLWLSIANAESMLCVGSGRVALSKRDYDAYRMIFTIHSALSSLPSDLTAVGT</sequence>
<comment type="pathway">
    <text evidence="2">Protein modification; protein glycosylation.</text>
</comment>
<keyword evidence="7 11" id="KW-0472">Membrane</keyword>
<comment type="function">
    <text evidence="9">Intramembrane glycolipid transporter that operates in the biosynthetic pathway of dolichol-linked oligosaccharides, the glycan precursors employed in protein asparagine (N)-glycosylation. The sequential addition of sugars to dolichol pyrophosphate produces dolichol-linked oligosaccharides containing fourteen sugars, including two GlcNAcs, nine mannoses and three glucoses. Once assembled, the oligosaccharide is transferred from the lipid to nascent proteins by oligosaccharyltransferases. The assembly of dolichol-linked oligosaccharides begins on the cytosolic side of the endoplasmic reticulum membrane and finishes in its lumen. RFT1 could mediate the translocation of the cytosolically oriented intermediate DolPP-GlcNAc2Man5, produced by ALG11, into the ER lumen where dolichol-linked oligosaccharides assembly continues. However, the intramembrane lipid transporter activity could not be confirmed in vitro.</text>
</comment>
<dbReference type="InterPro" id="IPR007594">
    <property type="entry name" value="RFT1"/>
</dbReference>
<feature type="transmembrane region" description="Helical" evidence="11">
    <location>
        <begin position="122"/>
        <end position="146"/>
    </location>
</feature>
<protein>
    <recommendedName>
        <fullName evidence="8">Man(5)GlcNAc(2)-PP-dolichol translocation protein RFT1</fullName>
    </recommendedName>
</protein>
<evidence type="ECO:0000256" key="4">
    <source>
        <dbReference type="ARBA" id="ARBA00022692"/>
    </source>
</evidence>
<evidence type="ECO:0000256" key="7">
    <source>
        <dbReference type="ARBA" id="ARBA00023136"/>
    </source>
</evidence>
<comment type="similarity">
    <text evidence="3">Belongs to the RFT1 family.</text>
</comment>
<evidence type="ECO:0000256" key="9">
    <source>
        <dbReference type="ARBA" id="ARBA00045912"/>
    </source>
</evidence>
<keyword evidence="13" id="KW-1185">Reference proteome</keyword>
<organism evidence="12 13">
    <name type="scientific">Tetrapyrgos nigripes</name>
    <dbReference type="NCBI Taxonomy" id="182062"/>
    <lineage>
        <taxon>Eukaryota</taxon>
        <taxon>Fungi</taxon>
        <taxon>Dikarya</taxon>
        <taxon>Basidiomycota</taxon>
        <taxon>Agaricomycotina</taxon>
        <taxon>Agaricomycetes</taxon>
        <taxon>Agaricomycetidae</taxon>
        <taxon>Agaricales</taxon>
        <taxon>Marasmiineae</taxon>
        <taxon>Marasmiaceae</taxon>
        <taxon>Tetrapyrgos</taxon>
    </lineage>
</organism>
<dbReference type="OrthoDB" id="9979195at2759"/>